<keyword evidence="3" id="KW-1185">Reference proteome</keyword>
<dbReference type="SUPFAM" id="SSF51905">
    <property type="entry name" value="FAD/NAD(P)-binding domain"/>
    <property type="match status" value="1"/>
</dbReference>
<dbReference type="InterPro" id="IPR002937">
    <property type="entry name" value="Amino_oxidase"/>
</dbReference>
<gene>
    <name evidence="2" type="ORF">EPA93_25170</name>
</gene>
<dbReference type="Proteomes" id="UP000290365">
    <property type="component" value="Chromosome"/>
</dbReference>
<dbReference type="AlphaFoldDB" id="A0A4P6JVU2"/>
<dbReference type="OrthoDB" id="9774675at2"/>
<dbReference type="EMBL" id="CP035758">
    <property type="protein sequence ID" value="QBD79096.1"/>
    <property type="molecule type" value="Genomic_DNA"/>
</dbReference>
<evidence type="ECO:0000259" key="1">
    <source>
        <dbReference type="Pfam" id="PF01593"/>
    </source>
</evidence>
<dbReference type="GO" id="GO:0016491">
    <property type="term" value="F:oxidoreductase activity"/>
    <property type="evidence" value="ECO:0007669"/>
    <property type="project" value="InterPro"/>
</dbReference>
<protein>
    <submittedName>
        <fullName evidence="2">NAD(P)/FAD-dependent oxidoreductase</fullName>
    </submittedName>
</protein>
<dbReference type="PANTHER" id="PTHR43734:SF1">
    <property type="entry name" value="PHYTOENE DESATURASE"/>
    <property type="match status" value="1"/>
</dbReference>
<dbReference type="PANTHER" id="PTHR43734">
    <property type="entry name" value="PHYTOENE DESATURASE"/>
    <property type="match status" value="1"/>
</dbReference>
<sequence>MAEEAIPGSVILFFCPLPVRFVAASGWSGQKSHSTASLIRASQAAQISCAGTGQASALDNCMQERESRPTSAPDAIVIGGGLGGLLSAAQLLQRNKRVIVLERLPHCGGRFTAKTFQGVQVSTGAVHMVPFGSSGVLAGMLRRLRVPHRFFDADVFGSFHVHGQQYRARGLLGVFKFLGPRQFFWFTRVGYLMFFRPLPARESHLPFDLWLQRHIDVKRNPQLVAFFERISRFALSLELSQVSAAEVVRTTKNMLRYGAPAIVDGGCAALTGQLERHISQQGGEIRLSCEVLQILQDEGHVTGVRVRDKLSGKEEVLVAPLVVSDIGPRATNALLDNRKITQAEVLKSKAAKEEEADLALHEAVGLKVHVLSDVSLIPHKGIMYCLDTQRIAGIVQPTNSDPRLAPPGKHLIISHQVIQSNNVEEERALALADLRRLFGEAFDKHCQVLTMGTYRGEWPVNRLAQGEDVLPVTSTPGLYLVGDAVKPSGYLMVEGVAQSVNQFLDLLDLVDQEQGAVRSKTFSARTHRSRNVTSPPSRLNAIRWLWKAPGNSGKI</sequence>
<dbReference type="KEGG" id="kbs:EPA93_25170"/>
<proteinExistence type="predicted"/>
<accession>A0A4P6JVU2</accession>
<feature type="domain" description="Amine oxidase" evidence="1">
    <location>
        <begin position="82"/>
        <end position="499"/>
    </location>
</feature>
<evidence type="ECO:0000313" key="3">
    <source>
        <dbReference type="Proteomes" id="UP000290365"/>
    </source>
</evidence>
<dbReference type="InterPro" id="IPR036188">
    <property type="entry name" value="FAD/NAD-bd_sf"/>
</dbReference>
<organism evidence="2 3">
    <name type="scientific">Ktedonosporobacter rubrisoli</name>
    <dbReference type="NCBI Taxonomy" id="2509675"/>
    <lineage>
        <taxon>Bacteria</taxon>
        <taxon>Bacillati</taxon>
        <taxon>Chloroflexota</taxon>
        <taxon>Ktedonobacteria</taxon>
        <taxon>Ktedonobacterales</taxon>
        <taxon>Ktedonosporobacteraceae</taxon>
        <taxon>Ktedonosporobacter</taxon>
    </lineage>
</organism>
<dbReference type="Gene3D" id="3.90.660.50">
    <property type="match status" value="1"/>
</dbReference>
<dbReference type="Gene3D" id="3.50.50.60">
    <property type="entry name" value="FAD/NAD(P)-binding domain"/>
    <property type="match status" value="1"/>
</dbReference>
<dbReference type="Pfam" id="PF01593">
    <property type="entry name" value="Amino_oxidase"/>
    <property type="match status" value="1"/>
</dbReference>
<name>A0A4P6JVU2_KTERU</name>
<reference evidence="2 3" key="1">
    <citation type="submission" date="2019-01" db="EMBL/GenBank/DDBJ databases">
        <title>Ktedonosporobacter rubrisoli SCAWS-G2.</title>
        <authorList>
            <person name="Huang Y."/>
            <person name="Yan B."/>
        </authorList>
    </citation>
    <scope>NUCLEOTIDE SEQUENCE [LARGE SCALE GENOMIC DNA]</scope>
    <source>
        <strain evidence="2 3">SCAWS-G2</strain>
    </source>
</reference>
<evidence type="ECO:0000313" key="2">
    <source>
        <dbReference type="EMBL" id="QBD79096.1"/>
    </source>
</evidence>